<keyword evidence="4" id="KW-1185">Reference proteome</keyword>
<feature type="transmembrane region" description="Helical" evidence="1">
    <location>
        <begin position="326"/>
        <end position="344"/>
    </location>
</feature>
<dbReference type="InterPro" id="IPR046159">
    <property type="entry name" value="DUF6161"/>
</dbReference>
<feature type="domain" description="DUF6161" evidence="2">
    <location>
        <begin position="188"/>
        <end position="406"/>
    </location>
</feature>
<dbReference type="Pfam" id="PF19658">
    <property type="entry name" value="DUF6161"/>
    <property type="match status" value="1"/>
</dbReference>
<dbReference type="Proteomes" id="UP000199673">
    <property type="component" value="Unassembled WGS sequence"/>
</dbReference>
<dbReference type="EMBL" id="FPBF01000010">
    <property type="protein sequence ID" value="SFU19008.1"/>
    <property type="molecule type" value="Genomic_DNA"/>
</dbReference>
<gene>
    <name evidence="3" type="ORF">SAMN04489724_0077</name>
</gene>
<evidence type="ECO:0000256" key="1">
    <source>
        <dbReference type="SAM" id="Phobius"/>
    </source>
</evidence>
<dbReference type="OrthoDB" id="6193541at2"/>
<dbReference type="STRING" id="305507.SAMN04489724_0077"/>
<name>A0A1I7E4Y5_9BACT</name>
<keyword evidence="1" id="KW-0472">Membrane</keyword>
<feature type="transmembrane region" description="Helical" evidence="1">
    <location>
        <begin position="289"/>
        <end position="311"/>
    </location>
</feature>
<proteinExistence type="predicted"/>
<reference evidence="4" key="1">
    <citation type="submission" date="2016-10" db="EMBL/GenBank/DDBJ databases">
        <authorList>
            <person name="Varghese N."/>
            <person name="Submissions S."/>
        </authorList>
    </citation>
    <scope>NUCLEOTIDE SEQUENCE [LARGE SCALE GENOMIC DNA]</scope>
    <source>
        <strain evidence="4">DSM 23445</strain>
    </source>
</reference>
<accession>A0A1I7E4Y5</accession>
<evidence type="ECO:0000259" key="2">
    <source>
        <dbReference type="Pfam" id="PF19658"/>
    </source>
</evidence>
<dbReference type="AlphaFoldDB" id="A0A1I7E4Y5"/>
<sequence length="422" mass="48717">MELKELRQKIKDAPSSELFANQVIQINLPRVSMNRKFIGVSAFYEYLLNQIEGFQSFEGELPEELNTSKKYFLDLKKKIISFIQSYQNVDVNSFSNVWGRDVGNSVLASRSTLIFEFDAPVTSFLLEIYQSKKRNYKGALDYVSDTIVVNELREKNYLNGLILAYEYFQKGETEIEKRRVREKSSLTRLRNQIDKYISDSEKDFIELSKGFESSVKATTDEIIAYKEEKSGLYEEWFESTSANFSEFDTASKKKVIDLETLYREKLKLEAPAKYWNDRAVKLRKEGNRWLISLVIFTLVGIGLFILLLNFLSNGVLEDIFSDTATAIKWSVIFITFVSFLAFLIKTFSKLTFSAFHLVRDAEEREQLTIVFLSMQKEQAIDPTERHLIMQSLFSRADTGLLKDEGSPTMPGNIFDKIVAGNK</sequence>
<evidence type="ECO:0000313" key="4">
    <source>
        <dbReference type="Proteomes" id="UP000199673"/>
    </source>
</evidence>
<protein>
    <recommendedName>
        <fullName evidence="2">DUF6161 domain-containing protein</fullName>
    </recommendedName>
</protein>
<evidence type="ECO:0000313" key="3">
    <source>
        <dbReference type="EMBL" id="SFU19008.1"/>
    </source>
</evidence>
<keyword evidence="1" id="KW-1133">Transmembrane helix</keyword>
<dbReference type="RefSeq" id="WP_091698087.1">
    <property type="nucleotide sequence ID" value="NZ_FPBF01000010.1"/>
</dbReference>
<keyword evidence="1" id="KW-0812">Transmembrane</keyword>
<organism evidence="3 4">
    <name type="scientific">Algoriphagus locisalis</name>
    <dbReference type="NCBI Taxonomy" id="305507"/>
    <lineage>
        <taxon>Bacteria</taxon>
        <taxon>Pseudomonadati</taxon>
        <taxon>Bacteroidota</taxon>
        <taxon>Cytophagia</taxon>
        <taxon>Cytophagales</taxon>
        <taxon>Cyclobacteriaceae</taxon>
        <taxon>Algoriphagus</taxon>
    </lineage>
</organism>